<organism evidence="2 3">
    <name type="scientific">Dorcoceras hygrometricum</name>
    <dbReference type="NCBI Taxonomy" id="472368"/>
    <lineage>
        <taxon>Eukaryota</taxon>
        <taxon>Viridiplantae</taxon>
        <taxon>Streptophyta</taxon>
        <taxon>Embryophyta</taxon>
        <taxon>Tracheophyta</taxon>
        <taxon>Spermatophyta</taxon>
        <taxon>Magnoliopsida</taxon>
        <taxon>eudicotyledons</taxon>
        <taxon>Gunneridae</taxon>
        <taxon>Pentapetalae</taxon>
        <taxon>asterids</taxon>
        <taxon>lamiids</taxon>
        <taxon>Lamiales</taxon>
        <taxon>Gesneriaceae</taxon>
        <taxon>Didymocarpoideae</taxon>
        <taxon>Trichosporeae</taxon>
        <taxon>Loxocarpinae</taxon>
        <taxon>Dorcoceras</taxon>
    </lineage>
</organism>
<feature type="region of interest" description="Disordered" evidence="1">
    <location>
        <begin position="559"/>
        <end position="579"/>
    </location>
</feature>
<gene>
    <name evidence="2" type="ORF">F511_24270</name>
</gene>
<protein>
    <recommendedName>
        <fullName evidence="4">Dystroglycan-like</fullName>
    </recommendedName>
</protein>
<name>A0A2Z7B2A1_9LAMI</name>
<feature type="region of interest" description="Disordered" evidence="1">
    <location>
        <begin position="606"/>
        <end position="669"/>
    </location>
</feature>
<accession>A0A2Z7B2A1</accession>
<sequence>MASSQFVNALQVEFESVLTLESTSMTRMFKSLEDIGMKGFLEVTTSVYEDVVTEFFNAKFIAGTIVSFVCNQKMVITEDVFSKTFRLPTEGMTGFLDIPKDTVMEMRSRFSATDVPFRAPSKKREMKFEYRLLHDIVAKSLCAKSGSFDTVTSEKFELMVAISTGSIVKWAKVLFRVLLSMVNNPKKQSQEFAVQVSILLANLVKADLGESIKLHSQKMLTSKSVQTYIKKNLEIKPAGKKKQGGTKRNQIVESSDSESISLPLTNLAKKKRTQRPKIQRRSTANKGDSQPCPIPEVLAGNVGASHDEHVDVGPGGHERTDFEQAERMSGDYRHEENPGCDTHTDHGDLNEIAFTIAHDKQEKPTGGCPEEETFEITDWVDNADRTEKERSTYQGEQILGPNDRAIVVRSQPKRHDQTSLKFTGSDPASKGKETLVVLTKPTPVEEHCHPVLNSAWDDVSARMDIFDEWMHFRKELYELEVRKSVEEHVVNFKPTEASVNFDYMCIRFLSKELREIVGLHRAQRILVGLPIEAPEASIAGDEQAVTRKLAQQNERIEEIVRTAENVDGTETDSEQEELGPDEQHLAHGHEHQAHNEDLDHLKRVGDAKKGEGGQSRLVDGSSRQEGEGPSGGQSNTRGRGPSPRGGRGPNSGSYRRGEDSERFKYSKWF</sequence>
<evidence type="ECO:0000256" key="1">
    <source>
        <dbReference type="SAM" id="MobiDB-lite"/>
    </source>
</evidence>
<dbReference type="AlphaFoldDB" id="A0A2Z7B2A1"/>
<dbReference type="OrthoDB" id="1751168at2759"/>
<evidence type="ECO:0000313" key="3">
    <source>
        <dbReference type="Proteomes" id="UP000250235"/>
    </source>
</evidence>
<dbReference type="EMBL" id="KV010238">
    <property type="protein sequence ID" value="KZV27904.1"/>
    <property type="molecule type" value="Genomic_DNA"/>
</dbReference>
<keyword evidence="3" id="KW-1185">Reference proteome</keyword>
<feature type="compositionally biased region" description="Acidic residues" evidence="1">
    <location>
        <begin position="567"/>
        <end position="579"/>
    </location>
</feature>
<feature type="compositionally biased region" description="Polar residues" evidence="1">
    <location>
        <begin position="246"/>
        <end position="264"/>
    </location>
</feature>
<feature type="compositionally biased region" description="Basic residues" evidence="1">
    <location>
        <begin position="268"/>
        <end position="280"/>
    </location>
</feature>
<feature type="region of interest" description="Disordered" evidence="1">
    <location>
        <begin position="239"/>
        <end position="299"/>
    </location>
</feature>
<proteinExistence type="predicted"/>
<dbReference type="Proteomes" id="UP000250235">
    <property type="component" value="Unassembled WGS sequence"/>
</dbReference>
<reference evidence="2 3" key="1">
    <citation type="journal article" date="2015" name="Proc. Natl. Acad. Sci. U.S.A.">
        <title>The resurrection genome of Boea hygrometrica: A blueprint for survival of dehydration.</title>
        <authorList>
            <person name="Xiao L."/>
            <person name="Yang G."/>
            <person name="Zhang L."/>
            <person name="Yang X."/>
            <person name="Zhao S."/>
            <person name="Ji Z."/>
            <person name="Zhou Q."/>
            <person name="Hu M."/>
            <person name="Wang Y."/>
            <person name="Chen M."/>
            <person name="Xu Y."/>
            <person name="Jin H."/>
            <person name="Xiao X."/>
            <person name="Hu G."/>
            <person name="Bao F."/>
            <person name="Hu Y."/>
            <person name="Wan P."/>
            <person name="Li L."/>
            <person name="Deng X."/>
            <person name="Kuang T."/>
            <person name="Xiang C."/>
            <person name="Zhu J.K."/>
            <person name="Oliver M.J."/>
            <person name="He Y."/>
        </authorList>
    </citation>
    <scope>NUCLEOTIDE SEQUENCE [LARGE SCALE GENOMIC DNA]</scope>
    <source>
        <strain evidence="3">cv. XS01</strain>
    </source>
</reference>
<evidence type="ECO:0000313" key="2">
    <source>
        <dbReference type="EMBL" id="KZV27904.1"/>
    </source>
</evidence>
<feature type="compositionally biased region" description="Basic and acidic residues" evidence="1">
    <location>
        <begin position="655"/>
        <end position="669"/>
    </location>
</feature>
<evidence type="ECO:0008006" key="4">
    <source>
        <dbReference type="Google" id="ProtNLM"/>
    </source>
</evidence>